<evidence type="ECO:0000256" key="1">
    <source>
        <dbReference type="PROSITE-ProRule" id="PRU00708"/>
    </source>
</evidence>
<dbReference type="NCBIfam" id="TIGR00756">
    <property type="entry name" value="PPR"/>
    <property type="match status" value="2"/>
</dbReference>
<dbReference type="Proteomes" id="UP000027920">
    <property type="component" value="Unassembled WGS sequence"/>
</dbReference>
<reference evidence="3 4" key="1">
    <citation type="submission" date="2013-03" db="EMBL/GenBank/DDBJ databases">
        <title>The Genome Sequence of Exophiala aquamarina CBS 119918.</title>
        <authorList>
            <consortium name="The Broad Institute Genomics Platform"/>
            <person name="Cuomo C."/>
            <person name="de Hoog S."/>
            <person name="Gorbushina A."/>
            <person name="Walker B."/>
            <person name="Young S.K."/>
            <person name="Zeng Q."/>
            <person name="Gargeya S."/>
            <person name="Fitzgerald M."/>
            <person name="Haas B."/>
            <person name="Abouelleil A."/>
            <person name="Allen A.W."/>
            <person name="Alvarado L."/>
            <person name="Arachchi H.M."/>
            <person name="Berlin A.M."/>
            <person name="Chapman S.B."/>
            <person name="Gainer-Dewar J."/>
            <person name="Goldberg J."/>
            <person name="Griggs A."/>
            <person name="Gujja S."/>
            <person name="Hansen M."/>
            <person name="Howarth C."/>
            <person name="Imamovic A."/>
            <person name="Ireland A."/>
            <person name="Larimer J."/>
            <person name="McCowan C."/>
            <person name="Murphy C."/>
            <person name="Pearson M."/>
            <person name="Poon T.W."/>
            <person name="Priest M."/>
            <person name="Roberts A."/>
            <person name="Saif S."/>
            <person name="Shea T."/>
            <person name="Sisk P."/>
            <person name="Sykes S."/>
            <person name="Wortman J."/>
            <person name="Nusbaum C."/>
            <person name="Birren B."/>
        </authorList>
    </citation>
    <scope>NUCLEOTIDE SEQUENCE [LARGE SCALE GENOMIC DNA]</scope>
    <source>
        <strain evidence="3 4">CBS 119918</strain>
    </source>
</reference>
<dbReference type="HOGENOM" id="CLU_003430_1_1_1"/>
<evidence type="ECO:0000256" key="2">
    <source>
        <dbReference type="SAM" id="MobiDB-lite"/>
    </source>
</evidence>
<dbReference type="PANTHER" id="PTHR46862:SF3">
    <property type="entry name" value="OS07G0661900 PROTEIN"/>
    <property type="match status" value="1"/>
</dbReference>
<dbReference type="STRING" id="1182545.A0A072PI96"/>
<name>A0A072PI96_9EURO</name>
<organism evidence="3 4">
    <name type="scientific">Exophiala aquamarina CBS 119918</name>
    <dbReference type="NCBI Taxonomy" id="1182545"/>
    <lineage>
        <taxon>Eukaryota</taxon>
        <taxon>Fungi</taxon>
        <taxon>Dikarya</taxon>
        <taxon>Ascomycota</taxon>
        <taxon>Pezizomycotina</taxon>
        <taxon>Eurotiomycetes</taxon>
        <taxon>Chaetothyriomycetidae</taxon>
        <taxon>Chaetothyriales</taxon>
        <taxon>Herpotrichiellaceae</taxon>
        <taxon>Exophiala</taxon>
    </lineage>
</organism>
<dbReference type="PROSITE" id="PS51375">
    <property type="entry name" value="PPR"/>
    <property type="match status" value="1"/>
</dbReference>
<evidence type="ECO:0008006" key="5">
    <source>
        <dbReference type="Google" id="ProtNLM"/>
    </source>
</evidence>
<dbReference type="Pfam" id="PF13812">
    <property type="entry name" value="PPR_3"/>
    <property type="match status" value="1"/>
</dbReference>
<dbReference type="Pfam" id="PF13041">
    <property type="entry name" value="PPR_2"/>
    <property type="match status" value="1"/>
</dbReference>
<dbReference type="VEuPathDB" id="FungiDB:A1O9_08889"/>
<keyword evidence="4" id="KW-1185">Reference proteome</keyword>
<dbReference type="RefSeq" id="XP_013257825.1">
    <property type="nucleotide sequence ID" value="XM_013402371.1"/>
</dbReference>
<sequence length="1148" mass="129266">MLIYRHLRFLHPSFTPNPALIGSLISIHTQEQASRRTLTYLLQEFATHHGVADQQAYHAVLHALSKQGDINGTQSVFLELSRVHGQPKHPKFYSPLIYAYARVADPEGAKSIFGLMESLGVERNTHCWNILLYAFVRADQPECALQLFQSMVTQGVVPDAHTFGTLMSIPSSSGDINEVMRVVQLAQQYNINVSYEMTAGVVHSHCLNDDPDAALQFAVASTGAMLGGSPIKMWNHILRYYAFRAEPEKLLRIQDQMKELGVVPDAMTYAAFMTALVIVGKTGEAARILRHLDIKKRLVASRFQYAIVLQGFLLEGNRDMGQVIYHEMLQRFPDVGPTARLAMLRLKGQISLEARGPSVADVSDYVAETLAEISVADRATNEPQRGIGRRRNVDAFPSVFVEDLIKLLVLKGRFKQAGYLLNRFSSLAQSAFLGLNPRSDKSITLLTARLAILKSQKAWNILEDTWTQILRLGVKFGQSIDVSTLSGTKSPNLAAESPTTTASQLAVNPTTILPEPETMSIPSFAEPWLLHNSSPNVWESKIIFPRRFILSAAITRYLSAMAEQKLFDKAVETVERLQTMGFALTSKNLNFYIQILLYSPNLEHTTLAFRLFEEKLLPNTPPWSVLARGKWKATDASERHTFVSASGLEKRKDVEKRRPDLLLPTYLTCVHLARILQQSQRLAELGKGDTAPLIALSQVAPGTFHFIRKIPHVPDRVQGILLRNTKIIRGDSLRHFGHQFKADRSGVLESQSPIDHVPVEKILSLNEDLGGFSSELNNDINGISSSDFIGWEEDHSARGTDKDLTVVAQIESFEDSDVAAKPIKPPPSEDSLINTSAQTVAQGERYEGQINRSYIYLDHKHRFESSVERSERIKNEEEKLMAVVHTMRSDVKHPRLMSHMRFGRPSLKAPARKVPTIGDRTNWGRSLYNPTSHPLESIALSAKSMREDQMEAIRCQANYGRTGKYKLIREINRGPPQRLERVNAPAGPYTRRSLYRAEDTGAPLDVKLAAKVDKMGPLPRSLLRGFTFNRMARQRQVFLRKWKEEERSKSWERRAQSEEAVFLGDQSQVYNALDETVEMNRAKAAAARVNEKERLQAQKLEAHKAESRRILKAYAPERERKQAEADLLAKEEVDDDDEKKKKNKKRSG</sequence>
<dbReference type="EMBL" id="AMGV01000008">
    <property type="protein sequence ID" value="KEF55235.1"/>
    <property type="molecule type" value="Genomic_DNA"/>
</dbReference>
<accession>A0A072PI96</accession>
<gene>
    <name evidence="3" type="ORF">A1O9_08889</name>
</gene>
<feature type="compositionally biased region" description="Basic and acidic residues" evidence="2">
    <location>
        <begin position="1098"/>
        <end position="1131"/>
    </location>
</feature>
<dbReference type="GeneID" id="25283799"/>
<feature type="region of interest" description="Disordered" evidence="2">
    <location>
        <begin position="1098"/>
        <end position="1148"/>
    </location>
</feature>
<evidence type="ECO:0000313" key="3">
    <source>
        <dbReference type="EMBL" id="KEF55235.1"/>
    </source>
</evidence>
<dbReference type="AlphaFoldDB" id="A0A072PI96"/>
<proteinExistence type="predicted"/>
<dbReference type="Gene3D" id="1.25.40.10">
    <property type="entry name" value="Tetratricopeptide repeat domain"/>
    <property type="match status" value="2"/>
</dbReference>
<dbReference type="OrthoDB" id="1882346at2759"/>
<dbReference type="PANTHER" id="PTHR46862">
    <property type="entry name" value="OS07G0661900 PROTEIN"/>
    <property type="match status" value="1"/>
</dbReference>
<dbReference type="InterPro" id="IPR011990">
    <property type="entry name" value="TPR-like_helical_dom_sf"/>
</dbReference>
<protein>
    <recommendedName>
        <fullName evidence="5">Pentacotripeptide-repeat region of PRORP domain-containing protein</fullName>
    </recommendedName>
</protein>
<dbReference type="InterPro" id="IPR002885">
    <property type="entry name" value="PPR_rpt"/>
</dbReference>
<evidence type="ECO:0000313" key="4">
    <source>
        <dbReference type="Proteomes" id="UP000027920"/>
    </source>
</evidence>
<feature type="repeat" description="PPR" evidence="1">
    <location>
        <begin position="124"/>
        <end position="158"/>
    </location>
</feature>
<comment type="caution">
    <text evidence="3">The sequence shown here is derived from an EMBL/GenBank/DDBJ whole genome shotgun (WGS) entry which is preliminary data.</text>
</comment>
<dbReference type="Pfam" id="PF01535">
    <property type="entry name" value="PPR"/>
    <property type="match status" value="1"/>
</dbReference>